<gene>
    <name evidence="9" type="ORF">EJ03DRAFT_323592</name>
</gene>
<evidence type="ECO:0000256" key="7">
    <source>
        <dbReference type="SAM" id="SignalP"/>
    </source>
</evidence>
<feature type="chain" id="PRO_5026149777" evidence="7">
    <location>
        <begin position="18"/>
        <end position="171"/>
    </location>
</feature>
<dbReference type="SMART" id="SM00321">
    <property type="entry name" value="WSC"/>
    <property type="match status" value="1"/>
</dbReference>
<keyword evidence="5" id="KW-0472">Membrane</keyword>
<evidence type="ECO:0000313" key="10">
    <source>
        <dbReference type="Proteomes" id="UP000799436"/>
    </source>
</evidence>
<dbReference type="EMBL" id="ML995810">
    <property type="protein sequence ID" value="KAF2773646.1"/>
    <property type="molecule type" value="Genomic_DNA"/>
</dbReference>
<accession>A0A6G1LLA7</accession>
<dbReference type="Proteomes" id="UP000799436">
    <property type="component" value="Unassembled WGS sequence"/>
</dbReference>
<keyword evidence="10" id="KW-1185">Reference proteome</keyword>
<dbReference type="OrthoDB" id="5985073at2759"/>
<keyword evidence="2" id="KW-0812">Transmembrane</keyword>
<keyword evidence="4" id="KW-1133">Transmembrane helix</keyword>
<dbReference type="InterPro" id="IPR002889">
    <property type="entry name" value="WSC_carb-bd"/>
</dbReference>
<feature type="domain" description="WSC" evidence="8">
    <location>
        <begin position="39"/>
        <end position="137"/>
    </location>
</feature>
<keyword evidence="6" id="KW-0325">Glycoprotein</keyword>
<feature type="signal peptide" evidence="7">
    <location>
        <begin position="1"/>
        <end position="17"/>
    </location>
</feature>
<dbReference type="GO" id="GO:0005886">
    <property type="term" value="C:plasma membrane"/>
    <property type="evidence" value="ECO:0007669"/>
    <property type="project" value="TreeGrafter"/>
</dbReference>
<sequence>MESLNVLLFFHSAIVVARETIVNPTTAAAGATPLPSAFGYTYAGCWNETVGFPGAGGVRALSGGNESANNTMMTSSCLKFCASAQYAGLEYGRECYCGAYLSSLSTKLNESRCVYACDGNSSEVCGGADALTLYNLTSSAKTGVAPWSLVSSQPAWYGMAALVTLILAAYL</sequence>
<evidence type="ECO:0000256" key="4">
    <source>
        <dbReference type="ARBA" id="ARBA00022989"/>
    </source>
</evidence>
<protein>
    <submittedName>
        <fullName evidence="9">WSC-domain-containing protein</fullName>
    </submittedName>
</protein>
<dbReference type="AlphaFoldDB" id="A0A6G1LLA7"/>
<evidence type="ECO:0000256" key="3">
    <source>
        <dbReference type="ARBA" id="ARBA00022729"/>
    </source>
</evidence>
<dbReference type="PANTHER" id="PTHR24269">
    <property type="entry name" value="KREMEN PROTEIN"/>
    <property type="match status" value="1"/>
</dbReference>
<comment type="subcellular location">
    <subcellularLocation>
        <location evidence="1">Membrane</location>
        <topology evidence="1">Single-pass membrane protein</topology>
    </subcellularLocation>
</comment>
<evidence type="ECO:0000256" key="5">
    <source>
        <dbReference type="ARBA" id="ARBA00023136"/>
    </source>
</evidence>
<dbReference type="PROSITE" id="PS51212">
    <property type="entry name" value="WSC"/>
    <property type="match status" value="1"/>
</dbReference>
<evidence type="ECO:0000259" key="8">
    <source>
        <dbReference type="PROSITE" id="PS51212"/>
    </source>
</evidence>
<dbReference type="PANTHER" id="PTHR24269:SF16">
    <property type="entry name" value="PROTEIN SLG1"/>
    <property type="match status" value="1"/>
</dbReference>
<reference evidence="9" key="1">
    <citation type="journal article" date="2020" name="Stud. Mycol.">
        <title>101 Dothideomycetes genomes: a test case for predicting lifestyles and emergence of pathogens.</title>
        <authorList>
            <person name="Haridas S."/>
            <person name="Albert R."/>
            <person name="Binder M."/>
            <person name="Bloem J."/>
            <person name="Labutti K."/>
            <person name="Salamov A."/>
            <person name="Andreopoulos B."/>
            <person name="Baker S."/>
            <person name="Barry K."/>
            <person name="Bills G."/>
            <person name="Bluhm B."/>
            <person name="Cannon C."/>
            <person name="Castanera R."/>
            <person name="Culley D."/>
            <person name="Daum C."/>
            <person name="Ezra D."/>
            <person name="Gonzalez J."/>
            <person name="Henrissat B."/>
            <person name="Kuo A."/>
            <person name="Liang C."/>
            <person name="Lipzen A."/>
            <person name="Lutzoni F."/>
            <person name="Magnuson J."/>
            <person name="Mondo S."/>
            <person name="Nolan M."/>
            <person name="Ohm R."/>
            <person name="Pangilinan J."/>
            <person name="Park H.-J."/>
            <person name="Ramirez L."/>
            <person name="Alfaro M."/>
            <person name="Sun H."/>
            <person name="Tritt A."/>
            <person name="Yoshinaga Y."/>
            <person name="Zwiers L.-H."/>
            <person name="Turgeon B."/>
            <person name="Goodwin S."/>
            <person name="Spatafora J."/>
            <person name="Crous P."/>
            <person name="Grigoriev I."/>
        </authorList>
    </citation>
    <scope>NUCLEOTIDE SEQUENCE</scope>
    <source>
        <strain evidence="9">CBS 116005</strain>
    </source>
</reference>
<evidence type="ECO:0000256" key="2">
    <source>
        <dbReference type="ARBA" id="ARBA00022692"/>
    </source>
</evidence>
<dbReference type="InterPro" id="IPR051836">
    <property type="entry name" value="Kremen_rcpt"/>
</dbReference>
<dbReference type="Pfam" id="PF01822">
    <property type="entry name" value="WSC"/>
    <property type="match status" value="1"/>
</dbReference>
<evidence type="ECO:0000256" key="6">
    <source>
        <dbReference type="ARBA" id="ARBA00023180"/>
    </source>
</evidence>
<proteinExistence type="predicted"/>
<keyword evidence="3 7" id="KW-0732">Signal</keyword>
<evidence type="ECO:0000256" key="1">
    <source>
        <dbReference type="ARBA" id="ARBA00004167"/>
    </source>
</evidence>
<evidence type="ECO:0000313" key="9">
    <source>
        <dbReference type="EMBL" id="KAF2773646.1"/>
    </source>
</evidence>
<name>A0A6G1LLA7_9PEZI</name>
<organism evidence="9 10">
    <name type="scientific">Teratosphaeria nubilosa</name>
    <dbReference type="NCBI Taxonomy" id="161662"/>
    <lineage>
        <taxon>Eukaryota</taxon>
        <taxon>Fungi</taxon>
        <taxon>Dikarya</taxon>
        <taxon>Ascomycota</taxon>
        <taxon>Pezizomycotina</taxon>
        <taxon>Dothideomycetes</taxon>
        <taxon>Dothideomycetidae</taxon>
        <taxon>Mycosphaerellales</taxon>
        <taxon>Teratosphaeriaceae</taxon>
        <taxon>Teratosphaeria</taxon>
    </lineage>
</organism>